<dbReference type="NCBIfam" id="TIGR03498">
    <property type="entry name" value="FliI_clade3"/>
    <property type="match status" value="1"/>
</dbReference>
<accession>A0A317DYT8</accession>
<evidence type="ECO:0000256" key="3">
    <source>
        <dbReference type="ARBA" id="ARBA00008936"/>
    </source>
</evidence>
<dbReference type="InterPro" id="IPR005714">
    <property type="entry name" value="ATPase_T3SS_FliI/YscN"/>
</dbReference>
<dbReference type="Proteomes" id="UP000246077">
    <property type="component" value="Unassembled WGS sequence"/>
</dbReference>
<dbReference type="PANTHER" id="PTHR15184:SF9">
    <property type="entry name" value="SPI-1 TYPE 3 SECRETION SYSTEM ATPASE"/>
    <property type="match status" value="1"/>
</dbReference>
<dbReference type="InterPro" id="IPR040627">
    <property type="entry name" value="T3SS_ATPase_C"/>
</dbReference>
<evidence type="ECO:0000256" key="8">
    <source>
        <dbReference type="ARBA" id="ARBA00022741"/>
    </source>
</evidence>
<evidence type="ECO:0000256" key="7">
    <source>
        <dbReference type="ARBA" id="ARBA00022490"/>
    </source>
</evidence>
<keyword evidence="13" id="KW-1278">Translocase</keyword>
<comment type="subcellular location">
    <subcellularLocation>
        <location evidence="2">Cytoplasm</location>
    </subcellularLocation>
</comment>
<evidence type="ECO:0000256" key="11">
    <source>
        <dbReference type="ARBA" id="ARBA00022840"/>
    </source>
</evidence>
<evidence type="ECO:0000256" key="17">
    <source>
        <dbReference type="ARBA" id="ARBA00034006"/>
    </source>
</evidence>
<organism evidence="19 20">
    <name type="scientific">Zavarzinia compransoris</name>
    <dbReference type="NCBI Taxonomy" id="1264899"/>
    <lineage>
        <taxon>Bacteria</taxon>
        <taxon>Pseudomonadati</taxon>
        <taxon>Pseudomonadota</taxon>
        <taxon>Alphaproteobacteria</taxon>
        <taxon>Rhodospirillales</taxon>
        <taxon>Zavarziniaceae</taxon>
        <taxon>Zavarzinia</taxon>
    </lineage>
</organism>
<evidence type="ECO:0000256" key="9">
    <source>
        <dbReference type="ARBA" id="ARBA00022781"/>
    </source>
</evidence>
<dbReference type="Gene3D" id="3.40.50.12240">
    <property type="match status" value="1"/>
</dbReference>
<evidence type="ECO:0000256" key="13">
    <source>
        <dbReference type="ARBA" id="ARBA00022967"/>
    </source>
</evidence>
<keyword evidence="20" id="KW-1185">Reference proteome</keyword>
<keyword evidence="19" id="KW-0969">Cilium</keyword>
<dbReference type="EMBL" id="QGLF01000005">
    <property type="protein sequence ID" value="PWR19026.1"/>
    <property type="molecule type" value="Genomic_DNA"/>
</dbReference>
<dbReference type="GO" id="GO:0046933">
    <property type="term" value="F:proton-transporting ATP synthase activity, rotational mechanism"/>
    <property type="evidence" value="ECO:0007669"/>
    <property type="project" value="TreeGrafter"/>
</dbReference>
<dbReference type="InterPro" id="IPR003593">
    <property type="entry name" value="AAA+_ATPase"/>
</dbReference>
<dbReference type="PANTHER" id="PTHR15184">
    <property type="entry name" value="ATP SYNTHASE"/>
    <property type="match status" value="1"/>
</dbReference>
<dbReference type="Pfam" id="PF18269">
    <property type="entry name" value="T3SS_ATPase_C"/>
    <property type="match status" value="1"/>
</dbReference>
<dbReference type="EC" id="7.1.2.2" evidence="4"/>
<keyword evidence="11" id="KW-0067">ATP-binding</keyword>
<dbReference type="GO" id="GO:0005737">
    <property type="term" value="C:cytoplasm"/>
    <property type="evidence" value="ECO:0007669"/>
    <property type="project" value="UniProtKB-SubCell"/>
</dbReference>
<feature type="domain" description="AAA+ ATPase" evidence="18">
    <location>
        <begin position="169"/>
        <end position="352"/>
    </location>
</feature>
<dbReference type="GO" id="GO:0009288">
    <property type="term" value="C:bacterial-type flagellum"/>
    <property type="evidence" value="ECO:0007669"/>
    <property type="project" value="InterPro"/>
</dbReference>
<evidence type="ECO:0000313" key="20">
    <source>
        <dbReference type="Proteomes" id="UP000246077"/>
    </source>
</evidence>
<dbReference type="InterPro" id="IPR004100">
    <property type="entry name" value="ATPase_F1/V1/A1_a/bsu_N"/>
</dbReference>
<dbReference type="InterPro" id="IPR027417">
    <property type="entry name" value="P-loop_NTPase"/>
</dbReference>
<keyword evidence="19" id="KW-0966">Cell projection</keyword>
<comment type="catalytic activity">
    <reaction evidence="17">
        <text>ATP + H2O + cellular proteinSide 1 = ADP + phosphate + cellular proteinSide 2.</text>
        <dbReference type="EC" id="7.4.2.8"/>
    </reaction>
</comment>
<name>A0A317DYT8_9PROT</name>
<evidence type="ECO:0000256" key="6">
    <source>
        <dbReference type="ARBA" id="ARBA00022448"/>
    </source>
</evidence>
<dbReference type="GO" id="GO:0030254">
    <property type="term" value="P:protein secretion by the type III secretion system"/>
    <property type="evidence" value="ECO:0007669"/>
    <property type="project" value="InterPro"/>
</dbReference>
<dbReference type="SUPFAM" id="SSF52540">
    <property type="entry name" value="P-loop containing nucleoside triphosphate hydrolases"/>
    <property type="match status" value="1"/>
</dbReference>
<dbReference type="NCBIfam" id="TIGR01026">
    <property type="entry name" value="fliI_yscN"/>
    <property type="match status" value="1"/>
</dbReference>
<dbReference type="PROSITE" id="PS00152">
    <property type="entry name" value="ATPASE_ALPHA_BETA"/>
    <property type="match status" value="1"/>
</dbReference>
<dbReference type="GO" id="GO:0005524">
    <property type="term" value="F:ATP binding"/>
    <property type="evidence" value="ECO:0007669"/>
    <property type="project" value="UniProtKB-KW"/>
</dbReference>
<evidence type="ECO:0000256" key="14">
    <source>
        <dbReference type="ARBA" id="ARBA00023065"/>
    </source>
</evidence>
<keyword evidence="15" id="KW-1006">Bacterial flagellum protein export</keyword>
<protein>
    <recommendedName>
        <fullName evidence="5">Flagellum-specific ATP synthase</fullName>
        <ecNumber evidence="4">7.1.2.2</ecNumber>
    </recommendedName>
</protein>
<keyword evidence="16" id="KW-0066">ATP synthesis</keyword>
<dbReference type="FunFam" id="3.40.50.12240:FF:000002">
    <property type="entry name" value="Flagellum-specific ATP synthase FliI"/>
    <property type="match status" value="1"/>
</dbReference>
<keyword evidence="9" id="KW-0375">Hydrogen ion transport</keyword>
<evidence type="ECO:0000259" key="18">
    <source>
        <dbReference type="SMART" id="SM00382"/>
    </source>
</evidence>
<dbReference type="GO" id="GO:0008564">
    <property type="term" value="F:protein-exporting ATPase activity"/>
    <property type="evidence" value="ECO:0007669"/>
    <property type="project" value="UniProtKB-EC"/>
</dbReference>
<comment type="similarity">
    <text evidence="3">Belongs to the ATPase alpha/beta chains family.</text>
</comment>
<evidence type="ECO:0000313" key="19">
    <source>
        <dbReference type="EMBL" id="PWR19026.1"/>
    </source>
</evidence>
<evidence type="ECO:0000256" key="2">
    <source>
        <dbReference type="ARBA" id="ARBA00004496"/>
    </source>
</evidence>
<evidence type="ECO:0000256" key="16">
    <source>
        <dbReference type="ARBA" id="ARBA00023310"/>
    </source>
</evidence>
<keyword evidence="7" id="KW-0963">Cytoplasm</keyword>
<evidence type="ECO:0000256" key="4">
    <source>
        <dbReference type="ARBA" id="ARBA00012473"/>
    </source>
</evidence>
<evidence type="ECO:0000256" key="12">
    <source>
        <dbReference type="ARBA" id="ARBA00022927"/>
    </source>
</evidence>
<dbReference type="GO" id="GO:0044781">
    <property type="term" value="P:bacterial-type flagellum organization"/>
    <property type="evidence" value="ECO:0007669"/>
    <property type="project" value="UniProtKB-KW"/>
</dbReference>
<evidence type="ECO:0000256" key="1">
    <source>
        <dbReference type="ARBA" id="ARBA00003290"/>
    </source>
</evidence>
<proteinExistence type="inferred from homology"/>
<dbReference type="SMART" id="SM00382">
    <property type="entry name" value="AAA"/>
    <property type="match status" value="1"/>
</dbReference>
<dbReference type="GO" id="GO:0016887">
    <property type="term" value="F:ATP hydrolysis activity"/>
    <property type="evidence" value="ECO:0007669"/>
    <property type="project" value="InterPro"/>
</dbReference>
<keyword evidence="10" id="KW-1005">Bacterial flagellum biogenesis</keyword>
<dbReference type="InterPro" id="IPR000194">
    <property type="entry name" value="ATPase_F1/V1/A1_a/bsu_nucl-bd"/>
</dbReference>
<keyword evidence="6" id="KW-0813">Transport</keyword>
<dbReference type="CDD" id="cd01136">
    <property type="entry name" value="ATPase_flagellum-secretory_path_III"/>
    <property type="match status" value="1"/>
</dbReference>
<sequence length="452" mass="48596">MPAIIRHPGESAPLQALIAEIAGMPTATRFARVVAVQGLVVEVAGVKGKVGVGSRMRLVGRDGRETLAEVVGFSENRALAMPFGPMDAVGMGARVIIEDGTAAVYPSDQWLGRVIDSLGRPVDDGGELPRGAEAYPLKRQPPPAHQRNRVGDKIELGVRAMNTFLSCCRGQRMGIFAGSGVGKSSLLSMLARYSGADVIVIGLVGERGREAREFIEDDLGPDGLARSVVVVATSDESALMRRQAAHMTLTVAEYFRDQGKDVLCLMDSVTRFAMAQREIGLSGGEPPTSKGYTPTVFAELPKLLERAGPGTGRGSITGLFTVLVEGDDHNEPVADAVRGILDGHIVLERTIAERGRFPAINILRSVSRTMPGCNTPEQNRLVRTARRYMSAYEDMAEMIRLGAYRRGSNEEVDTAIDLRQPLEDFLGQAKKEPSTLEQGYAELAAVLAPVMD</sequence>
<dbReference type="AlphaFoldDB" id="A0A317DYT8"/>
<comment type="caution">
    <text evidence="19">The sequence shown here is derived from an EMBL/GenBank/DDBJ whole genome shotgun (WGS) entry which is preliminary data.</text>
</comment>
<comment type="function">
    <text evidence="1">Probable catalytic subunit of a protein translocase for flagellum-specific export, or a proton translocase involved in local circuits at the flagellum.</text>
</comment>
<keyword evidence="14" id="KW-0406">Ion transport</keyword>
<evidence type="ECO:0000256" key="10">
    <source>
        <dbReference type="ARBA" id="ARBA00022795"/>
    </source>
</evidence>
<keyword evidence="12" id="KW-0653">Protein transport</keyword>
<dbReference type="InterPro" id="IPR022426">
    <property type="entry name" value="FliI_clade3"/>
</dbReference>
<evidence type="ECO:0000256" key="15">
    <source>
        <dbReference type="ARBA" id="ARBA00023225"/>
    </source>
</evidence>
<keyword evidence="19" id="KW-0282">Flagellum</keyword>
<gene>
    <name evidence="19" type="ORF">DKG75_18865</name>
</gene>
<dbReference type="InterPro" id="IPR020003">
    <property type="entry name" value="ATPase_a/bsu_AS"/>
</dbReference>
<dbReference type="Pfam" id="PF00006">
    <property type="entry name" value="ATP-synt_ab"/>
    <property type="match status" value="1"/>
</dbReference>
<dbReference type="InterPro" id="IPR050053">
    <property type="entry name" value="ATPase_alpha/beta_chains"/>
</dbReference>
<dbReference type="OrthoDB" id="9801639at2"/>
<dbReference type="GO" id="GO:0030257">
    <property type="term" value="C:type III protein secretion system complex"/>
    <property type="evidence" value="ECO:0007669"/>
    <property type="project" value="InterPro"/>
</dbReference>
<keyword evidence="8" id="KW-0547">Nucleotide-binding</keyword>
<dbReference type="RefSeq" id="WP_109922712.1">
    <property type="nucleotide sequence ID" value="NZ_QGLF01000005.1"/>
</dbReference>
<evidence type="ECO:0000256" key="5">
    <source>
        <dbReference type="ARBA" id="ARBA00020580"/>
    </source>
</evidence>
<dbReference type="Pfam" id="PF02874">
    <property type="entry name" value="ATP-synt_ab_N"/>
    <property type="match status" value="1"/>
</dbReference>
<reference evidence="20" key="1">
    <citation type="submission" date="2018-05" db="EMBL/GenBank/DDBJ databases">
        <title>Zavarzinia sp. HR-AS.</title>
        <authorList>
            <person name="Lee Y."/>
            <person name="Jeon C.O."/>
        </authorList>
    </citation>
    <scope>NUCLEOTIDE SEQUENCE [LARGE SCALE GENOMIC DNA]</scope>
    <source>
        <strain evidence="20">DSM 1231</strain>
    </source>
</reference>